<dbReference type="PANTHER" id="PTHR13774:SF17">
    <property type="entry name" value="PHENAZINE BIOSYNTHESIS-LIKE DOMAIN-CONTAINING PROTEIN"/>
    <property type="match status" value="1"/>
</dbReference>
<comment type="caution">
    <text evidence="3">The sequence shown here is derived from an EMBL/GenBank/DDBJ whole genome shotgun (WGS) entry which is preliminary data.</text>
</comment>
<evidence type="ECO:0000256" key="1">
    <source>
        <dbReference type="ARBA" id="ARBA00008270"/>
    </source>
</evidence>
<sequence>SNSIRYLSVKLYNQGRNLTIYPCESIRRTVWTRNAGSMSRPVALELPMYIVDAFSSRPFTGNPAAVCLCVPGVKLADDVRQRIAAEMNHSETAFVEPLGETSKGMEVFSSDSAFGLRWFTPTCEVPCCGHATLASAAVLLLACDNLHPAISFHTLSGELVVSRASTAAATIHNTAKSPTTANTRLAENDALDQQPLSSPQQLALSLLLPLCEPVDPVPACAEDPAGLLVRACAGSLPVREVLYCAKRGLNYVLLVLEDSVSRRELEALRPDFAAMMRAASAEEVHGVIVCAKTGLGSMTGTCAGQISEGNGAEPEAEVCSRFFAPWMGINEDPVTGSAHAVLGSYWDSVLQRAGVWGLAGASVGQGGGIAMRMRQCSARGGEVTVEVLREEGRVRVTGMATLVLEGKMRF</sequence>
<comment type="similarity">
    <text evidence="1">Belongs to the PhzF family.</text>
</comment>
<gene>
    <name evidence="3" type="ORF">VaNZ11_002854</name>
</gene>
<dbReference type="Pfam" id="PF02567">
    <property type="entry name" value="PhzC-PhzF"/>
    <property type="match status" value="1"/>
</dbReference>
<dbReference type="SUPFAM" id="SSF54506">
    <property type="entry name" value="Diaminopimelate epimerase-like"/>
    <property type="match status" value="1"/>
</dbReference>
<organism evidence="3 4">
    <name type="scientific">Volvox africanus</name>
    <dbReference type="NCBI Taxonomy" id="51714"/>
    <lineage>
        <taxon>Eukaryota</taxon>
        <taxon>Viridiplantae</taxon>
        <taxon>Chlorophyta</taxon>
        <taxon>core chlorophytes</taxon>
        <taxon>Chlorophyceae</taxon>
        <taxon>CS clade</taxon>
        <taxon>Chlamydomonadales</taxon>
        <taxon>Volvocaceae</taxon>
        <taxon>Volvox</taxon>
    </lineage>
</organism>
<evidence type="ECO:0000313" key="4">
    <source>
        <dbReference type="Proteomes" id="UP001165090"/>
    </source>
</evidence>
<dbReference type="EMBL" id="BSDZ01000008">
    <property type="protein sequence ID" value="GLI60654.1"/>
    <property type="molecule type" value="Genomic_DNA"/>
</dbReference>
<proteinExistence type="inferred from homology"/>
<evidence type="ECO:0000313" key="3">
    <source>
        <dbReference type="EMBL" id="GLI60654.1"/>
    </source>
</evidence>
<keyword evidence="4" id="KW-1185">Reference proteome</keyword>
<dbReference type="InterPro" id="IPR003719">
    <property type="entry name" value="Phenazine_PhzF-like"/>
</dbReference>
<dbReference type="NCBIfam" id="TIGR00654">
    <property type="entry name" value="PhzF_family"/>
    <property type="match status" value="1"/>
</dbReference>
<dbReference type="PANTHER" id="PTHR13774">
    <property type="entry name" value="PHENAZINE BIOSYNTHESIS PROTEIN"/>
    <property type="match status" value="1"/>
</dbReference>
<keyword evidence="2" id="KW-0413">Isomerase</keyword>
<reference evidence="3 4" key="1">
    <citation type="journal article" date="2023" name="IScience">
        <title>Expanded male sex-determining region conserved during the evolution of homothallism in the green alga Volvox.</title>
        <authorList>
            <person name="Yamamoto K."/>
            <person name="Matsuzaki R."/>
            <person name="Mahakham W."/>
            <person name="Heman W."/>
            <person name="Sekimoto H."/>
            <person name="Kawachi M."/>
            <person name="Minakuchi Y."/>
            <person name="Toyoda A."/>
            <person name="Nozaki H."/>
        </authorList>
    </citation>
    <scope>NUCLEOTIDE SEQUENCE [LARGE SCALE GENOMIC DNA]</scope>
    <source>
        <strain evidence="3 4">NIES-4468</strain>
    </source>
</reference>
<dbReference type="Proteomes" id="UP001165090">
    <property type="component" value="Unassembled WGS sequence"/>
</dbReference>
<evidence type="ECO:0000256" key="2">
    <source>
        <dbReference type="ARBA" id="ARBA00023235"/>
    </source>
</evidence>
<dbReference type="Gene3D" id="3.10.310.10">
    <property type="entry name" value="Diaminopimelate Epimerase, Chain A, domain 1"/>
    <property type="match status" value="2"/>
</dbReference>
<feature type="non-terminal residue" evidence="3">
    <location>
        <position position="1"/>
    </location>
</feature>
<name>A0ABQ5RTK3_9CHLO</name>
<accession>A0ABQ5RTK3</accession>
<protein>
    <submittedName>
        <fullName evidence="3">Uncharacterized protein</fullName>
    </submittedName>
</protein>